<sequence length="618" mass="68357">MILQTLLALLLLQVSHATATVTATQTTAYPLITEPPSLEDRAVTSFHTIVSTSYPQNRWSIGYGKIEGKEGFYTAACVDGLFALSGIWAGCGDLIFTRCVGATAFARLSTVSCMGTCVTHKIFDYKDESQSSTRFIACNFPGTYDGAMTLLKTPIGAAAESTSEEASTATTAAETTTASTTNSAAGIIRPEFQLLLIACHCHIHSTPFIMSSLAFNVLPHPIPASANLTASTISIPDSEIDRLKTLLKLSPIPEPNVWNGREDGSFGIPRSELLDLVNYWEKDYDWRKWEATLNSIPQYNITVTDDDSKSYMINFFALFSKNPSAIPILFLHGWPGSVVEYLPILQKLQGDYSPETLPYHIIVPHHIGYPFSDPPHLDKEFTHSDNARLMSKMMHSLGFEKTGYVSQGGDFGGWTAPVIANIDPACKLVHMNMLNVMPPVGEDVEAGIREGRYSPDEVAAFGRLAEFSKTGTAFIQLDGTRPASAGYLIGTNPVALLAWIGDKMIQWSDSVPDRDLILTNVALYWFTRSYPTSIYVHRMAFENPELLMAGWKNIKAPLGYSCFKKDLVTAPERWIQQTKQVKWYRMHEKGGHFPALEEPDALWKDVQDFIGGFWDKTA</sequence>
<evidence type="ECO:0000259" key="4">
    <source>
        <dbReference type="Pfam" id="PF06441"/>
    </source>
</evidence>
<dbReference type="InterPro" id="IPR029058">
    <property type="entry name" value="AB_hydrolase_fold"/>
</dbReference>
<name>A0A4E9E6K1_GIBZA</name>
<dbReference type="PANTHER" id="PTHR21661:SF39">
    <property type="entry name" value="HYDROLASE, PUTATIVE (AFU_ORTHOLOGUE AFUA_3G08960)-RELATED"/>
    <property type="match status" value="1"/>
</dbReference>
<evidence type="ECO:0000256" key="1">
    <source>
        <dbReference type="ARBA" id="ARBA00010088"/>
    </source>
</evidence>
<dbReference type="PANTHER" id="PTHR21661">
    <property type="entry name" value="EPOXIDE HYDROLASE 1-RELATED"/>
    <property type="match status" value="1"/>
</dbReference>
<dbReference type="InterPro" id="IPR000639">
    <property type="entry name" value="Epox_hydrolase-like"/>
</dbReference>
<dbReference type="PRINTS" id="PR00412">
    <property type="entry name" value="EPOXHYDRLASE"/>
</dbReference>
<protein>
    <recommendedName>
        <fullName evidence="4">Epoxide hydrolase N-terminal domain-containing protein</fullName>
    </recommendedName>
</protein>
<reference evidence="5" key="1">
    <citation type="submission" date="2019-04" db="EMBL/GenBank/DDBJ databases">
        <authorList>
            <person name="Melise S."/>
            <person name="Noan J."/>
            <person name="Okalmin O."/>
        </authorList>
    </citation>
    <scope>NUCLEOTIDE SEQUENCE</scope>
    <source>
        <strain evidence="5">FN9</strain>
    </source>
</reference>
<accession>A0A4E9E6K1</accession>
<keyword evidence="3" id="KW-0732">Signal</keyword>
<comment type="similarity">
    <text evidence="1">Belongs to the peptidase S33 family.</text>
</comment>
<dbReference type="EMBL" id="CAAKMV010000111">
    <property type="protein sequence ID" value="VIO55171.1"/>
    <property type="molecule type" value="Genomic_DNA"/>
</dbReference>
<proteinExistence type="inferred from homology"/>
<feature type="signal peptide" evidence="3">
    <location>
        <begin position="1"/>
        <end position="17"/>
    </location>
</feature>
<keyword evidence="2" id="KW-0378">Hydrolase</keyword>
<feature type="domain" description="Epoxide hydrolase N-terminal" evidence="4">
    <location>
        <begin position="231"/>
        <end position="341"/>
    </location>
</feature>
<dbReference type="GO" id="GO:0004301">
    <property type="term" value="F:epoxide hydrolase activity"/>
    <property type="evidence" value="ECO:0007669"/>
    <property type="project" value="TreeGrafter"/>
</dbReference>
<dbReference type="AlphaFoldDB" id="A0A4E9E6K1"/>
<organism evidence="5">
    <name type="scientific">Gibberella zeae</name>
    <name type="common">Wheat head blight fungus</name>
    <name type="synonym">Fusarium graminearum</name>
    <dbReference type="NCBI Taxonomy" id="5518"/>
    <lineage>
        <taxon>Eukaryota</taxon>
        <taxon>Fungi</taxon>
        <taxon>Dikarya</taxon>
        <taxon>Ascomycota</taxon>
        <taxon>Pezizomycotina</taxon>
        <taxon>Sordariomycetes</taxon>
        <taxon>Hypocreomycetidae</taxon>
        <taxon>Hypocreales</taxon>
        <taxon>Nectriaceae</taxon>
        <taxon>Fusarium</taxon>
    </lineage>
</organism>
<evidence type="ECO:0000256" key="2">
    <source>
        <dbReference type="ARBA" id="ARBA00022801"/>
    </source>
</evidence>
<dbReference type="GO" id="GO:0097176">
    <property type="term" value="P:epoxide metabolic process"/>
    <property type="evidence" value="ECO:0007669"/>
    <property type="project" value="TreeGrafter"/>
</dbReference>
<dbReference type="InterPro" id="IPR010497">
    <property type="entry name" value="Epoxide_hydro_N"/>
</dbReference>
<evidence type="ECO:0000256" key="3">
    <source>
        <dbReference type="SAM" id="SignalP"/>
    </source>
</evidence>
<dbReference type="SUPFAM" id="SSF53474">
    <property type="entry name" value="alpha/beta-Hydrolases"/>
    <property type="match status" value="1"/>
</dbReference>
<dbReference type="Gene3D" id="3.40.50.1820">
    <property type="entry name" value="alpha/beta hydrolase"/>
    <property type="match status" value="1"/>
</dbReference>
<dbReference type="Pfam" id="PF06441">
    <property type="entry name" value="EHN"/>
    <property type="match status" value="1"/>
</dbReference>
<evidence type="ECO:0000313" key="5">
    <source>
        <dbReference type="EMBL" id="VIO55171.1"/>
    </source>
</evidence>
<feature type="chain" id="PRO_5026006718" description="Epoxide hydrolase N-terminal domain-containing protein" evidence="3">
    <location>
        <begin position="18"/>
        <end position="618"/>
    </location>
</feature>
<gene>
    <name evidence="5" type="ORF">FUG_LOCUS145358</name>
</gene>